<comment type="cofactor">
    <cofactor evidence="1 4">
        <name>pyridoxal 5'-phosphate</name>
        <dbReference type="ChEBI" id="CHEBI:597326"/>
    </cofactor>
</comment>
<accession>A0A0W0FNL5</accession>
<feature type="modified residue" description="N6-(pyridoxal phosphate)lysine" evidence="4">
    <location>
        <position position="431"/>
    </location>
</feature>
<dbReference type="InterPro" id="IPR050477">
    <property type="entry name" value="GrpII_AminoAcid_Decarb"/>
</dbReference>
<dbReference type="AlphaFoldDB" id="A0A0W0FNL5"/>
<feature type="domain" description="L-tyrosine decarboxylase C-terminal" evidence="5">
    <location>
        <begin position="587"/>
        <end position="691"/>
    </location>
</feature>
<keyword evidence="2 4" id="KW-0663">Pyridoxal phosphate</keyword>
<evidence type="ECO:0000256" key="1">
    <source>
        <dbReference type="ARBA" id="ARBA00001933"/>
    </source>
</evidence>
<name>A0A0W0FNL5_MONRR</name>
<gene>
    <name evidence="6" type="ORF">WG66_9493</name>
</gene>
<dbReference type="Pfam" id="PF00282">
    <property type="entry name" value="Pyridoxal_deC"/>
    <property type="match status" value="1"/>
</dbReference>
<evidence type="ECO:0000256" key="3">
    <source>
        <dbReference type="ARBA" id="ARBA00023239"/>
    </source>
</evidence>
<evidence type="ECO:0000256" key="4">
    <source>
        <dbReference type="PIRSR" id="PIRSR602129-50"/>
    </source>
</evidence>
<keyword evidence="3" id="KW-0456">Lyase</keyword>
<sequence>MPQLPNYDEDLHHAVSAWFLGPRAENFGYLTNVLNIVLMEQGKARNSYYPEDPPFIPHEVQVSSAFQTQMKKLTYGVTHLAEKLSRHHVPFWNPRYNGHMTNDTTLPGIAGYLTAMLFNPNNVAAEASPLTTQIEYLVGQELCEMVDYNVIENGQPRAWGHITCDGSVANLESIWAARNLKFYPLSLVLAMDKGEPLDFIADTFTVPTCTGTVKLLRDFTTWELLNIAPSDVLEIPDRLYSQYSFSPQFLEETLDPFIIQSASKDASIYAKKFGLEKINNIAYITSATKHYSWPKGAAVTGIGKNNLISITVDDGARMKPQALRDELDKCIKEERAVYAVVAIIGSTEHGACDPLPEIVRIRDEYRKKGLSFVLHADGAWGTYFSTTLRDVPTGGRERKQSFVPSVALKKPTQDALKELKSCDSITVDPHKSGYIQYPAGGLLYRDERMRFLVTWSSPVVNRTGEESMGVYGIEGSKPGAAPVATFLSHAVIGLNARGYGALLGEAVFGCAIMYAYLVTMSTKDTDFIVTPLNLLPAELEGGDVEGQKQFIRNRILRIPNEKLVHDQEAMQLIQDMGSDLSINAFAVNFKIDGKPNEDVISANNLNQRIFERLSIVSPEGSMNDKPLFLTSTQFPYQDYGDCLKTYKRRLGLATDTKQDLYSLINVVMSPFPTEMEFTGRIADDLRTVIEEEVETSRTWNTISPASHGFVMQGTDKLYLVYLPMFNMANHRYQLIITGDLPDAEMAQYVAARELDPKQLFTLRNAERDTLENLLEKGKFNVDIDRGLPPNSFVELSLPFNVVITDLICRSRLLSNVPLTNVQIVVKRQIDSKHLADDYPRLTMPFFMYGSGTQYHIDHVLLASPNIQLNSDQVRYARSAPLSGEPYVYAHLQNLPEKAMQPFPDNSVIEKNPNFFFKPGARFRAKITKDLEGQIELDDCDIYLGDVAFVDTTNLNMFPMPKGQDKGLRQILHGWTDVVKHIREGMK</sequence>
<dbReference type="GO" id="GO:0016830">
    <property type="term" value="F:carbon-carbon lyase activity"/>
    <property type="evidence" value="ECO:0007669"/>
    <property type="project" value="InterPro"/>
</dbReference>
<dbReference type="InterPro" id="IPR049373">
    <property type="entry name" value="TyrDC_C"/>
</dbReference>
<reference evidence="6 7" key="1">
    <citation type="submission" date="2015-12" db="EMBL/GenBank/DDBJ databases">
        <title>Draft genome sequence of Moniliophthora roreri, the causal agent of frosty pod rot of cacao.</title>
        <authorList>
            <person name="Aime M.C."/>
            <person name="Diaz-Valderrama J.R."/>
            <person name="Kijpornyongpan T."/>
            <person name="Phillips-Mora W."/>
        </authorList>
    </citation>
    <scope>NUCLEOTIDE SEQUENCE [LARGE SCALE GENOMIC DNA]</scope>
    <source>
        <strain evidence="6 7">MCA 2952</strain>
    </source>
</reference>
<dbReference type="EMBL" id="LATX01001800">
    <property type="protein sequence ID" value="KTB37931.1"/>
    <property type="molecule type" value="Genomic_DNA"/>
</dbReference>
<dbReference type="PANTHER" id="PTHR42735:SF4">
    <property type="entry name" value="PYRIDOXAL PHOSPHATE-DEPENDENT DECARBOXYLASE FAMILY PROTEIN"/>
    <property type="match status" value="1"/>
</dbReference>
<dbReference type="Gene3D" id="3.40.640.10">
    <property type="entry name" value="Type I PLP-dependent aspartate aminotransferase-like (Major domain)"/>
    <property type="match status" value="1"/>
</dbReference>
<dbReference type="InterPro" id="IPR015424">
    <property type="entry name" value="PyrdxlP-dep_Trfase"/>
</dbReference>
<evidence type="ECO:0000313" key="6">
    <source>
        <dbReference type="EMBL" id="KTB37931.1"/>
    </source>
</evidence>
<dbReference type="InterPro" id="IPR002129">
    <property type="entry name" value="PyrdxlP-dep_de-COase"/>
</dbReference>
<dbReference type="InterPro" id="IPR015421">
    <property type="entry name" value="PyrdxlP-dep_Trfase_major"/>
</dbReference>
<dbReference type="Pfam" id="PF21391">
    <property type="entry name" value="tyr_de_CO2_C"/>
    <property type="match status" value="1"/>
</dbReference>
<proteinExistence type="predicted"/>
<organism evidence="6 7">
    <name type="scientific">Moniliophthora roreri</name>
    <name type="common">Frosty pod rot fungus</name>
    <name type="synonym">Monilia roreri</name>
    <dbReference type="NCBI Taxonomy" id="221103"/>
    <lineage>
        <taxon>Eukaryota</taxon>
        <taxon>Fungi</taxon>
        <taxon>Dikarya</taxon>
        <taxon>Basidiomycota</taxon>
        <taxon>Agaricomycotina</taxon>
        <taxon>Agaricomycetes</taxon>
        <taxon>Agaricomycetidae</taxon>
        <taxon>Agaricales</taxon>
        <taxon>Marasmiineae</taxon>
        <taxon>Marasmiaceae</taxon>
        <taxon>Moniliophthora</taxon>
    </lineage>
</organism>
<evidence type="ECO:0000256" key="2">
    <source>
        <dbReference type="ARBA" id="ARBA00022898"/>
    </source>
</evidence>
<evidence type="ECO:0000259" key="5">
    <source>
        <dbReference type="Pfam" id="PF21391"/>
    </source>
</evidence>
<dbReference type="PANTHER" id="PTHR42735">
    <property type="match status" value="1"/>
</dbReference>
<dbReference type="GO" id="GO:0030170">
    <property type="term" value="F:pyridoxal phosphate binding"/>
    <property type="evidence" value="ECO:0007669"/>
    <property type="project" value="InterPro"/>
</dbReference>
<dbReference type="SUPFAM" id="SSF53383">
    <property type="entry name" value="PLP-dependent transferases"/>
    <property type="match status" value="1"/>
</dbReference>
<protein>
    <recommendedName>
        <fullName evidence="5">L-tyrosine decarboxylase C-terminal domain-containing protein</fullName>
    </recommendedName>
</protein>
<dbReference type="Proteomes" id="UP000054988">
    <property type="component" value="Unassembled WGS sequence"/>
</dbReference>
<dbReference type="eggNOG" id="KOG0629">
    <property type="taxonomic scope" value="Eukaryota"/>
</dbReference>
<evidence type="ECO:0000313" key="7">
    <source>
        <dbReference type="Proteomes" id="UP000054988"/>
    </source>
</evidence>
<dbReference type="GO" id="GO:0019752">
    <property type="term" value="P:carboxylic acid metabolic process"/>
    <property type="evidence" value="ECO:0007669"/>
    <property type="project" value="InterPro"/>
</dbReference>
<comment type="caution">
    <text evidence="6">The sequence shown here is derived from an EMBL/GenBank/DDBJ whole genome shotgun (WGS) entry which is preliminary data.</text>
</comment>